<dbReference type="GO" id="GO:0009002">
    <property type="term" value="F:serine-type D-Ala-D-Ala carboxypeptidase activity"/>
    <property type="evidence" value="ECO:0007669"/>
    <property type="project" value="InterPro"/>
</dbReference>
<dbReference type="Gene3D" id="3.40.710.10">
    <property type="entry name" value="DD-peptidase/beta-lactamase superfamily"/>
    <property type="match status" value="1"/>
</dbReference>
<gene>
    <name evidence="10" type="ORF">E4K51_28970</name>
</gene>
<evidence type="ECO:0000256" key="8">
    <source>
        <dbReference type="RuleBase" id="RU004016"/>
    </source>
</evidence>
<feature type="active site" description="Proton acceptor" evidence="7">
    <location>
        <position position="13"/>
    </location>
</feature>
<dbReference type="PANTHER" id="PTHR35333:SF4">
    <property type="entry name" value="SLR0121 PROTEIN"/>
    <property type="match status" value="1"/>
</dbReference>
<keyword evidence="6" id="KW-0961">Cell wall biogenesis/degradation</keyword>
<dbReference type="GO" id="GO:0009252">
    <property type="term" value="P:peptidoglycan biosynthetic process"/>
    <property type="evidence" value="ECO:0007669"/>
    <property type="project" value="UniProtKB-KW"/>
</dbReference>
<keyword evidence="4" id="KW-0133">Cell shape</keyword>
<dbReference type="GO" id="GO:0046677">
    <property type="term" value="P:response to antibiotic"/>
    <property type="evidence" value="ECO:0007669"/>
    <property type="project" value="InterPro"/>
</dbReference>
<evidence type="ECO:0000313" key="11">
    <source>
        <dbReference type="Proteomes" id="UP000460351"/>
    </source>
</evidence>
<feature type="active site" evidence="7">
    <location>
        <position position="74"/>
    </location>
</feature>
<evidence type="ECO:0000259" key="9">
    <source>
        <dbReference type="Pfam" id="PF00768"/>
    </source>
</evidence>
<dbReference type="SUPFAM" id="SSF56601">
    <property type="entry name" value="beta-lactamase/transpeptidase-like"/>
    <property type="match status" value="1"/>
</dbReference>
<keyword evidence="5" id="KW-0573">Peptidoglycan synthesis</keyword>
<evidence type="ECO:0000256" key="2">
    <source>
        <dbReference type="ARBA" id="ARBA00022729"/>
    </source>
</evidence>
<evidence type="ECO:0000256" key="7">
    <source>
        <dbReference type="PIRSR" id="PIRSR618044-1"/>
    </source>
</evidence>
<evidence type="ECO:0000256" key="6">
    <source>
        <dbReference type="ARBA" id="ARBA00023316"/>
    </source>
</evidence>
<accession>A0AA44A5I4</accession>
<dbReference type="PANTHER" id="PTHR35333">
    <property type="entry name" value="BETA-LACTAMASE"/>
    <property type="match status" value="1"/>
</dbReference>
<feature type="non-terminal residue" evidence="10">
    <location>
        <position position="172"/>
    </location>
</feature>
<reference evidence="10 11" key="1">
    <citation type="journal article" date="2019" name="Microorganisms">
        <title>Characteristics of Carbapenem-Resistant and Colistin-Resistant Escherichia coli Co-Producing NDM-1 and MCR-1 from Pig Farms in China.</title>
        <authorList>
            <person name="Peng Z."/>
            <person name="Li X."/>
            <person name="Hu Z."/>
            <person name="Li Z."/>
            <person name="Lv Y."/>
            <person name="Lei M."/>
            <person name="Wu B."/>
            <person name="Chen H."/>
            <person name="Wang X."/>
        </authorList>
    </citation>
    <scope>NUCLEOTIDE SEQUENCE [LARGE SCALE GENOMIC DNA]</scope>
    <source>
        <strain evidence="10 11">RXD010</strain>
    </source>
</reference>
<evidence type="ECO:0000256" key="4">
    <source>
        <dbReference type="ARBA" id="ARBA00022960"/>
    </source>
</evidence>
<dbReference type="PRINTS" id="PR00725">
    <property type="entry name" value="DADACBPTASE1"/>
</dbReference>
<keyword evidence="10" id="KW-0121">Carboxypeptidase</keyword>
<dbReference type="GO" id="GO:0008800">
    <property type="term" value="F:beta-lactamase activity"/>
    <property type="evidence" value="ECO:0007669"/>
    <property type="project" value="InterPro"/>
</dbReference>
<dbReference type="InterPro" id="IPR018044">
    <property type="entry name" value="Peptidase_S11"/>
</dbReference>
<dbReference type="EMBL" id="SQQU01000480">
    <property type="protein sequence ID" value="MQS34014.1"/>
    <property type="molecule type" value="Genomic_DNA"/>
</dbReference>
<keyword evidence="3" id="KW-0378">Hydrolase</keyword>
<evidence type="ECO:0000256" key="5">
    <source>
        <dbReference type="ARBA" id="ARBA00022984"/>
    </source>
</evidence>
<dbReference type="InterPro" id="IPR000871">
    <property type="entry name" value="Beta-lactam_class-A"/>
</dbReference>
<feature type="non-terminal residue" evidence="10">
    <location>
        <position position="1"/>
    </location>
</feature>
<dbReference type="GO" id="GO:0071555">
    <property type="term" value="P:cell wall organization"/>
    <property type="evidence" value="ECO:0007669"/>
    <property type="project" value="UniProtKB-KW"/>
</dbReference>
<keyword evidence="10" id="KW-0645">Protease</keyword>
<dbReference type="Pfam" id="PF00768">
    <property type="entry name" value="Peptidase_S11"/>
    <property type="match status" value="1"/>
</dbReference>
<name>A0AA44A5I4_ECOLX</name>
<comment type="caution">
    <text evidence="10">The sequence shown here is derived from an EMBL/GenBank/DDBJ whole genome shotgun (WGS) entry which is preliminary data.</text>
</comment>
<evidence type="ECO:0000313" key="10">
    <source>
        <dbReference type="EMBL" id="MQS34014.1"/>
    </source>
</evidence>
<dbReference type="GO" id="GO:0030655">
    <property type="term" value="P:beta-lactam antibiotic catabolic process"/>
    <property type="evidence" value="ECO:0007669"/>
    <property type="project" value="InterPro"/>
</dbReference>
<comment type="similarity">
    <text evidence="1 8">Belongs to the peptidase S11 family.</text>
</comment>
<evidence type="ECO:0000256" key="1">
    <source>
        <dbReference type="ARBA" id="ARBA00007164"/>
    </source>
</evidence>
<feature type="active site" description="Acyl-ester intermediate" evidence="7">
    <location>
        <position position="10"/>
    </location>
</feature>
<sequence>NIDTKWNPASMTKLMTMYLTLEAVNKGQLSLDDTVTMTNKEYIMSTLPELSNTKLYPGQVWTIADLLQITVSNSSNAAALILAKKVSKNTSDFVDLMNNKAKAIGMKNTHFVNPTGAENSRLRTFAPTKYKDQERTVTTARDYAILDLHVIKETPKILDFTKQLAPTTHAVT</sequence>
<dbReference type="InterPro" id="IPR012338">
    <property type="entry name" value="Beta-lactam/transpept-like"/>
</dbReference>
<proteinExistence type="inferred from homology"/>
<keyword evidence="2" id="KW-0732">Signal</keyword>
<dbReference type="GO" id="GO:0006508">
    <property type="term" value="P:proteolysis"/>
    <property type="evidence" value="ECO:0007669"/>
    <property type="project" value="InterPro"/>
</dbReference>
<organism evidence="10 11">
    <name type="scientific">Escherichia coli</name>
    <dbReference type="NCBI Taxonomy" id="562"/>
    <lineage>
        <taxon>Bacteria</taxon>
        <taxon>Pseudomonadati</taxon>
        <taxon>Pseudomonadota</taxon>
        <taxon>Gammaproteobacteria</taxon>
        <taxon>Enterobacterales</taxon>
        <taxon>Enterobacteriaceae</taxon>
        <taxon>Escherichia</taxon>
    </lineage>
</organism>
<evidence type="ECO:0000256" key="3">
    <source>
        <dbReference type="ARBA" id="ARBA00022801"/>
    </source>
</evidence>
<dbReference type="InterPro" id="IPR001967">
    <property type="entry name" value="Peptidase_S11_N"/>
</dbReference>
<dbReference type="AlphaFoldDB" id="A0AA44A5I4"/>
<protein>
    <submittedName>
        <fullName evidence="10">D-alanyl-D-alanine carboxypeptidase</fullName>
    </submittedName>
</protein>
<dbReference type="GO" id="GO:0008360">
    <property type="term" value="P:regulation of cell shape"/>
    <property type="evidence" value="ECO:0007669"/>
    <property type="project" value="UniProtKB-KW"/>
</dbReference>
<dbReference type="Proteomes" id="UP000460351">
    <property type="component" value="Unassembled WGS sequence"/>
</dbReference>
<feature type="domain" description="Peptidase S11 D-alanyl-D-alanine carboxypeptidase A N-terminal" evidence="9">
    <location>
        <begin position="1"/>
        <end position="164"/>
    </location>
</feature>